<dbReference type="EMBL" id="JALJOT010000006">
    <property type="protein sequence ID" value="KAK9909934.1"/>
    <property type="molecule type" value="Genomic_DNA"/>
</dbReference>
<evidence type="ECO:0000256" key="4">
    <source>
        <dbReference type="SAM" id="MobiDB-lite"/>
    </source>
</evidence>
<evidence type="ECO:0000256" key="3">
    <source>
        <dbReference type="PROSITE-ProRule" id="PRU00221"/>
    </source>
</evidence>
<feature type="region of interest" description="Disordered" evidence="4">
    <location>
        <begin position="305"/>
        <end position="332"/>
    </location>
</feature>
<dbReference type="Pfam" id="PF00400">
    <property type="entry name" value="WD40"/>
    <property type="match status" value="1"/>
</dbReference>
<dbReference type="SMART" id="SM00320">
    <property type="entry name" value="WD40"/>
    <property type="match status" value="5"/>
</dbReference>
<protein>
    <recommendedName>
        <fullName evidence="7">WD40 repeat-like protein</fullName>
    </recommendedName>
</protein>
<feature type="repeat" description="WD" evidence="3">
    <location>
        <begin position="198"/>
        <end position="239"/>
    </location>
</feature>
<gene>
    <name evidence="5" type="ORF">WJX75_009675</name>
</gene>
<dbReference type="InterPro" id="IPR015943">
    <property type="entry name" value="WD40/YVTN_repeat-like_dom_sf"/>
</dbReference>
<dbReference type="PANTHER" id="PTHR14107">
    <property type="entry name" value="WD REPEAT PROTEIN"/>
    <property type="match status" value="1"/>
</dbReference>
<keyword evidence="2" id="KW-0677">Repeat</keyword>
<proteinExistence type="predicted"/>
<keyword evidence="1 3" id="KW-0853">WD repeat</keyword>
<feature type="region of interest" description="Disordered" evidence="4">
    <location>
        <begin position="363"/>
        <end position="431"/>
    </location>
</feature>
<feature type="compositionally biased region" description="Low complexity" evidence="4">
    <location>
        <begin position="401"/>
        <end position="410"/>
    </location>
</feature>
<accession>A0ABR2YSD2</accession>
<evidence type="ECO:0000256" key="1">
    <source>
        <dbReference type="ARBA" id="ARBA00022574"/>
    </source>
</evidence>
<sequence>MAHQGRVIKRVVKTPEGRFQLHSERPNVCNFNPAKPVRLTLAKLSSGTYVIFNLHEYIYVCSYASTDKVPSATINFNLAPSGSIMLPTCHAHALARDGFDLLVGLSTGDVVVASLQAQLNSSQTNTKLVSQLHFNSESSIDPTRVVGVEWVPHANGDLFVAAHSSGSVYTYSKGSVSGTGGGHFSGRTNGNTASVSTLNACQKGLNAMSLSPDGSRIATAGRDGIVRVHDLGTGALLTGFRMYYGNPLSCTWSQDEQYIAAGGEDDLVAVFGMEEQRVVAWGEGHGSWVSAVSFDPWVVRQSEDEAASVPSASDGGDVDMEGNAASEAARPVSAGTSYRLGSVGQDCQLCMWDIVVQPPRHRLAHASSSGADLNPRALRPPARQEPARRGRDSSAVRDGSPKLLAKLSSSLHRDSSPSAHHRSDSSSSSCLPPEIVPATLRKHMHFIPAFAAIRCATEPASDLIFTHDAMFTACHGGSVRAWERLKNPPPITADEPRKHEPSTAPAPQMMQESAREGS</sequence>
<dbReference type="InterPro" id="IPR036322">
    <property type="entry name" value="WD40_repeat_dom_sf"/>
</dbReference>
<keyword evidence="6" id="KW-1185">Reference proteome</keyword>
<comment type="caution">
    <text evidence="5">The sequence shown here is derived from an EMBL/GenBank/DDBJ whole genome shotgun (WGS) entry which is preliminary data.</text>
</comment>
<dbReference type="Proteomes" id="UP001491310">
    <property type="component" value="Unassembled WGS sequence"/>
</dbReference>
<evidence type="ECO:0008006" key="7">
    <source>
        <dbReference type="Google" id="ProtNLM"/>
    </source>
</evidence>
<dbReference type="Gene3D" id="2.130.10.10">
    <property type="entry name" value="YVTN repeat-like/Quinoprotein amine dehydrogenase"/>
    <property type="match status" value="1"/>
</dbReference>
<dbReference type="PROSITE" id="PS50082">
    <property type="entry name" value="WD_REPEATS_2"/>
    <property type="match status" value="1"/>
</dbReference>
<dbReference type="SUPFAM" id="SSF50978">
    <property type="entry name" value="WD40 repeat-like"/>
    <property type="match status" value="1"/>
</dbReference>
<dbReference type="InterPro" id="IPR051362">
    <property type="entry name" value="WD_repeat_creC_regulators"/>
</dbReference>
<evidence type="ECO:0000256" key="2">
    <source>
        <dbReference type="ARBA" id="ARBA00022737"/>
    </source>
</evidence>
<dbReference type="PANTHER" id="PTHR14107:SF16">
    <property type="entry name" value="AT02583P"/>
    <property type="match status" value="1"/>
</dbReference>
<dbReference type="InterPro" id="IPR001680">
    <property type="entry name" value="WD40_rpt"/>
</dbReference>
<evidence type="ECO:0000313" key="5">
    <source>
        <dbReference type="EMBL" id="KAK9909934.1"/>
    </source>
</evidence>
<feature type="region of interest" description="Disordered" evidence="4">
    <location>
        <begin position="484"/>
        <end position="518"/>
    </location>
</feature>
<evidence type="ECO:0000313" key="6">
    <source>
        <dbReference type="Proteomes" id="UP001491310"/>
    </source>
</evidence>
<feature type="compositionally biased region" description="Basic and acidic residues" evidence="4">
    <location>
        <begin position="385"/>
        <end position="395"/>
    </location>
</feature>
<name>A0ABR2YSD2_9CHLO</name>
<organism evidence="5 6">
    <name type="scientific">Coccomyxa subellipsoidea</name>
    <dbReference type="NCBI Taxonomy" id="248742"/>
    <lineage>
        <taxon>Eukaryota</taxon>
        <taxon>Viridiplantae</taxon>
        <taxon>Chlorophyta</taxon>
        <taxon>core chlorophytes</taxon>
        <taxon>Trebouxiophyceae</taxon>
        <taxon>Trebouxiophyceae incertae sedis</taxon>
        <taxon>Coccomyxaceae</taxon>
        <taxon>Coccomyxa</taxon>
    </lineage>
</organism>
<reference evidence="5 6" key="1">
    <citation type="journal article" date="2024" name="Nat. Commun.">
        <title>Phylogenomics reveals the evolutionary origins of lichenization in chlorophyte algae.</title>
        <authorList>
            <person name="Puginier C."/>
            <person name="Libourel C."/>
            <person name="Otte J."/>
            <person name="Skaloud P."/>
            <person name="Haon M."/>
            <person name="Grisel S."/>
            <person name="Petersen M."/>
            <person name="Berrin J.G."/>
            <person name="Delaux P.M."/>
            <person name="Dal Grande F."/>
            <person name="Keller J."/>
        </authorList>
    </citation>
    <scope>NUCLEOTIDE SEQUENCE [LARGE SCALE GENOMIC DNA]</scope>
    <source>
        <strain evidence="5 6">SAG 216-7</strain>
    </source>
</reference>